<sequence length="157" mass="17778">MQKITPFLWFDNQAEEAMNFYVSIFKNSKVLSVNRYGDAGPGPKGSVMTASFELDGQVFTALNGGPVYRFSPAISFVVHCETQAEVDEYWEKLSEGGKENQCAWLDDKFGVSWQIVPNVLIELLSDPDPIKSGRVMQAMLQMKKIDIEKLKQAYEQR</sequence>
<keyword evidence="2" id="KW-0808">Transferase</keyword>
<dbReference type="Gene3D" id="3.10.180.10">
    <property type="entry name" value="2,3-Dihydroxybiphenyl 1,2-Dioxygenase, domain 1"/>
    <property type="match status" value="1"/>
</dbReference>
<dbReference type="CDD" id="cd06588">
    <property type="entry name" value="PhnB_like"/>
    <property type="match status" value="1"/>
</dbReference>
<protein>
    <submittedName>
        <fullName evidence="2">Putative 3-demethylubiquinone-9 3-methyltransferase (Glyoxalase superfamily)</fullName>
    </submittedName>
</protein>
<keyword evidence="2" id="KW-0489">Methyltransferase</keyword>
<dbReference type="GO" id="GO:0032259">
    <property type="term" value="P:methylation"/>
    <property type="evidence" value="ECO:0007669"/>
    <property type="project" value="UniProtKB-KW"/>
</dbReference>
<keyword evidence="2" id="KW-0830">Ubiquinone</keyword>
<dbReference type="Pfam" id="PF06983">
    <property type="entry name" value="3-dmu-9_3-mt"/>
    <property type="match status" value="1"/>
</dbReference>
<dbReference type="InterPro" id="IPR028973">
    <property type="entry name" value="PhnB-like"/>
</dbReference>
<evidence type="ECO:0000313" key="2">
    <source>
        <dbReference type="EMBL" id="PPK65726.1"/>
    </source>
</evidence>
<dbReference type="AlphaFoldDB" id="A0A2S6GKQ6"/>
<dbReference type="GO" id="GO:0008168">
    <property type="term" value="F:methyltransferase activity"/>
    <property type="evidence" value="ECO:0007669"/>
    <property type="project" value="UniProtKB-KW"/>
</dbReference>
<dbReference type="OrthoDB" id="5293819at2"/>
<evidence type="ECO:0000313" key="3">
    <source>
        <dbReference type="Proteomes" id="UP000238071"/>
    </source>
</evidence>
<dbReference type="PIRSF" id="PIRSF021700">
    <property type="entry name" value="3_dmu_93_MTrfase"/>
    <property type="match status" value="1"/>
</dbReference>
<evidence type="ECO:0000259" key="1">
    <source>
        <dbReference type="Pfam" id="PF06983"/>
    </source>
</evidence>
<dbReference type="InterPro" id="IPR029068">
    <property type="entry name" value="Glyas_Bleomycin-R_OHBP_Dase"/>
</dbReference>
<proteinExistence type="predicted"/>
<dbReference type="SUPFAM" id="SSF54593">
    <property type="entry name" value="Glyoxalase/Bleomycin resistance protein/Dihydroxybiphenyl dioxygenase"/>
    <property type="match status" value="1"/>
</dbReference>
<dbReference type="EMBL" id="PTIY01000019">
    <property type="protein sequence ID" value="PPK65726.1"/>
    <property type="molecule type" value="Genomic_DNA"/>
</dbReference>
<organism evidence="2 3">
    <name type="scientific">Methylobacter tundripaludum</name>
    <dbReference type="NCBI Taxonomy" id="173365"/>
    <lineage>
        <taxon>Bacteria</taxon>
        <taxon>Pseudomonadati</taxon>
        <taxon>Pseudomonadota</taxon>
        <taxon>Gammaproteobacteria</taxon>
        <taxon>Methylococcales</taxon>
        <taxon>Methylococcaceae</taxon>
        <taxon>Methylobacter</taxon>
    </lineage>
</organism>
<keyword evidence="3" id="KW-1185">Reference proteome</keyword>
<dbReference type="Proteomes" id="UP000238071">
    <property type="component" value="Unassembled WGS sequence"/>
</dbReference>
<comment type="caution">
    <text evidence="2">The sequence shown here is derived from an EMBL/GenBank/DDBJ whole genome shotgun (WGS) entry which is preliminary data.</text>
</comment>
<feature type="domain" description="PhnB-like" evidence="1">
    <location>
        <begin position="2"/>
        <end position="116"/>
    </location>
</feature>
<accession>A0A2S6GKQ6</accession>
<dbReference type="InterPro" id="IPR009725">
    <property type="entry name" value="3_dmu_93_MTrfase"/>
</dbReference>
<reference evidence="2 3" key="1">
    <citation type="submission" date="2018-02" db="EMBL/GenBank/DDBJ databases">
        <title>Subsurface microbial communities from deep shales in Ohio and West Virginia, USA.</title>
        <authorList>
            <person name="Wrighton K."/>
        </authorList>
    </citation>
    <scope>NUCLEOTIDE SEQUENCE [LARGE SCALE GENOMIC DNA]</scope>
    <source>
        <strain evidence="2 3">OWC-G53F</strain>
    </source>
</reference>
<dbReference type="RefSeq" id="WP_104425168.1">
    <property type="nucleotide sequence ID" value="NZ_PTIY01000019.1"/>
</dbReference>
<gene>
    <name evidence="2" type="ORF">B0F88_11928</name>
</gene>
<name>A0A2S6GKQ6_9GAMM</name>
<dbReference type="PANTHER" id="PTHR33990">
    <property type="entry name" value="PROTEIN YJDN-RELATED"/>
    <property type="match status" value="1"/>
</dbReference>